<dbReference type="InterPro" id="IPR036047">
    <property type="entry name" value="F-box-like_dom_sf"/>
</dbReference>
<accession>A0AAD8W291</accession>
<dbReference type="PANTHER" id="PTHR33207">
    <property type="entry name" value="F-BOX DOMAIN CONTAINING PROTEIN-RELATED"/>
    <property type="match status" value="1"/>
</dbReference>
<comment type="caution">
    <text evidence="2">The sequence shown here is derived from an EMBL/GenBank/DDBJ whole genome shotgun (WGS) entry which is preliminary data.</text>
</comment>
<sequence>MATPHKRQCQQEPTTLMSLGDDMLAEILRRLTSLSSFARAAFACKRLRNVISSSTYSSVVASRISSPAPLVGSTWLASFATASSTSRTSATIVGA</sequence>
<dbReference type="SUPFAM" id="SSF81383">
    <property type="entry name" value="F-box domain"/>
    <property type="match status" value="1"/>
</dbReference>
<dbReference type="EMBL" id="JAUUTY010000005">
    <property type="protein sequence ID" value="KAK1632640.1"/>
    <property type="molecule type" value="Genomic_DNA"/>
</dbReference>
<dbReference type="Pfam" id="PF00646">
    <property type="entry name" value="F-box"/>
    <property type="match status" value="1"/>
</dbReference>
<evidence type="ECO:0000259" key="1">
    <source>
        <dbReference type="PROSITE" id="PS50181"/>
    </source>
</evidence>
<organism evidence="2 3">
    <name type="scientific">Lolium multiflorum</name>
    <name type="common">Italian ryegrass</name>
    <name type="synonym">Lolium perenne subsp. multiflorum</name>
    <dbReference type="NCBI Taxonomy" id="4521"/>
    <lineage>
        <taxon>Eukaryota</taxon>
        <taxon>Viridiplantae</taxon>
        <taxon>Streptophyta</taxon>
        <taxon>Embryophyta</taxon>
        <taxon>Tracheophyta</taxon>
        <taxon>Spermatophyta</taxon>
        <taxon>Magnoliopsida</taxon>
        <taxon>Liliopsida</taxon>
        <taxon>Poales</taxon>
        <taxon>Poaceae</taxon>
        <taxon>BOP clade</taxon>
        <taxon>Pooideae</taxon>
        <taxon>Poodae</taxon>
        <taxon>Poeae</taxon>
        <taxon>Poeae Chloroplast Group 2 (Poeae type)</taxon>
        <taxon>Loliodinae</taxon>
        <taxon>Loliinae</taxon>
        <taxon>Lolium</taxon>
    </lineage>
</organism>
<name>A0AAD8W291_LOLMU</name>
<dbReference type="AlphaFoldDB" id="A0AAD8W291"/>
<protein>
    <recommendedName>
        <fullName evidence="1">F-box domain-containing protein</fullName>
    </recommendedName>
</protein>
<proteinExistence type="predicted"/>
<gene>
    <name evidence="2" type="ORF">QYE76_006955</name>
</gene>
<dbReference type="InterPro" id="IPR001810">
    <property type="entry name" value="F-box_dom"/>
</dbReference>
<evidence type="ECO:0000313" key="2">
    <source>
        <dbReference type="EMBL" id="KAK1632640.1"/>
    </source>
</evidence>
<dbReference type="PROSITE" id="PS50181">
    <property type="entry name" value="FBOX"/>
    <property type="match status" value="1"/>
</dbReference>
<feature type="domain" description="F-box" evidence="1">
    <location>
        <begin position="13"/>
        <end position="59"/>
    </location>
</feature>
<evidence type="ECO:0000313" key="3">
    <source>
        <dbReference type="Proteomes" id="UP001231189"/>
    </source>
</evidence>
<dbReference type="Proteomes" id="UP001231189">
    <property type="component" value="Unassembled WGS sequence"/>
</dbReference>
<reference evidence="2" key="1">
    <citation type="submission" date="2023-07" db="EMBL/GenBank/DDBJ databases">
        <title>A chromosome-level genome assembly of Lolium multiflorum.</title>
        <authorList>
            <person name="Chen Y."/>
            <person name="Copetti D."/>
            <person name="Kolliker R."/>
            <person name="Studer B."/>
        </authorList>
    </citation>
    <scope>NUCLEOTIDE SEQUENCE</scope>
    <source>
        <strain evidence="2">02402/16</strain>
        <tissue evidence="2">Leaf</tissue>
    </source>
</reference>
<keyword evidence="3" id="KW-1185">Reference proteome</keyword>